<comment type="caution">
    <text evidence="1">The sequence shown here is derived from an EMBL/GenBank/DDBJ whole genome shotgun (WGS) entry which is preliminary data.</text>
</comment>
<gene>
    <name evidence="1" type="ORF">GCM10011289_12840</name>
</gene>
<dbReference type="InterPro" id="IPR007325">
    <property type="entry name" value="KFase/CYL"/>
</dbReference>
<evidence type="ECO:0000313" key="2">
    <source>
        <dbReference type="Proteomes" id="UP000645257"/>
    </source>
</evidence>
<organism evidence="1 2">
    <name type="scientific">Paludibacterium paludis</name>
    <dbReference type="NCBI Taxonomy" id="1225769"/>
    <lineage>
        <taxon>Bacteria</taxon>
        <taxon>Pseudomonadati</taxon>
        <taxon>Pseudomonadota</taxon>
        <taxon>Betaproteobacteria</taxon>
        <taxon>Neisseriales</taxon>
        <taxon>Chromobacteriaceae</taxon>
        <taxon>Paludibacterium</taxon>
    </lineage>
</organism>
<evidence type="ECO:0000313" key="1">
    <source>
        <dbReference type="EMBL" id="GGY11342.1"/>
    </source>
</evidence>
<dbReference type="SUPFAM" id="SSF102198">
    <property type="entry name" value="Putative cyclase"/>
    <property type="match status" value="1"/>
</dbReference>
<protein>
    <submittedName>
        <fullName evidence="1">Cyclase</fullName>
    </submittedName>
</protein>
<dbReference type="AlphaFoldDB" id="A0A918U8F9"/>
<accession>A0A918U8F9</accession>
<dbReference type="PANTHER" id="PTHR31118:SF12">
    <property type="entry name" value="CYCLASE-LIKE PROTEIN 2"/>
    <property type="match status" value="1"/>
</dbReference>
<name>A0A918U8F9_9NEIS</name>
<reference evidence="1" key="1">
    <citation type="journal article" date="2014" name="Int. J. Syst. Evol. Microbiol.">
        <title>Complete genome sequence of Corynebacterium casei LMG S-19264T (=DSM 44701T), isolated from a smear-ripened cheese.</title>
        <authorList>
            <consortium name="US DOE Joint Genome Institute (JGI-PGF)"/>
            <person name="Walter F."/>
            <person name="Albersmeier A."/>
            <person name="Kalinowski J."/>
            <person name="Ruckert C."/>
        </authorList>
    </citation>
    <scope>NUCLEOTIDE SEQUENCE</scope>
    <source>
        <strain evidence="1">KCTC 32182</strain>
    </source>
</reference>
<proteinExistence type="predicted"/>
<dbReference type="Proteomes" id="UP000645257">
    <property type="component" value="Unassembled WGS sequence"/>
</dbReference>
<dbReference type="GO" id="GO:0019441">
    <property type="term" value="P:L-tryptophan catabolic process to kynurenine"/>
    <property type="evidence" value="ECO:0007669"/>
    <property type="project" value="InterPro"/>
</dbReference>
<keyword evidence="2" id="KW-1185">Reference proteome</keyword>
<dbReference type="GO" id="GO:0004061">
    <property type="term" value="F:arylformamidase activity"/>
    <property type="evidence" value="ECO:0007669"/>
    <property type="project" value="InterPro"/>
</dbReference>
<reference evidence="1" key="2">
    <citation type="submission" date="2020-09" db="EMBL/GenBank/DDBJ databases">
        <authorList>
            <person name="Sun Q."/>
            <person name="Kim S."/>
        </authorList>
    </citation>
    <scope>NUCLEOTIDE SEQUENCE</scope>
    <source>
        <strain evidence="1">KCTC 32182</strain>
    </source>
</reference>
<dbReference type="Gene3D" id="3.50.30.50">
    <property type="entry name" value="Putative cyclase"/>
    <property type="match status" value="1"/>
</dbReference>
<dbReference type="PANTHER" id="PTHR31118">
    <property type="entry name" value="CYCLASE-LIKE PROTEIN 2"/>
    <property type="match status" value="1"/>
</dbReference>
<dbReference type="EMBL" id="BMYX01000005">
    <property type="protein sequence ID" value="GGY11342.1"/>
    <property type="molecule type" value="Genomic_DNA"/>
</dbReference>
<dbReference type="InterPro" id="IPR037175">
    <property type="entry name" value="KFase_sf"/>
</dbReference>
<dbReference type="RefSeq" id="WP_189532440.1">
    <property type="nucleotide sequence ID" value="NZ_BMYX01000005.1"/>
</dbReference>
<sequence>MISNPYELIDLSVSVDPEKWEPDPVKITVILHKEGGDRLGSALMYLKNKGYVYRIFQWIKWKTGFGMDHRDFPDGKGLSLMFYRLSTHTGTHMDAPFHYGDKTSRGEPARTITDIPLEWCYAHAFVIKVDPETQGPIQPEEIISALSRQNLSILPGDIALIMTGADKYQGTPAYFTKFRGLSRDSVALLVERGVKIIGIDSFSLDQPFSYMVTEYLKNRDQSVLWPAHMFGRENEYCQLERLANLDKLPLDKKFILSCFPVKLEKADASWCRVVALIDKKQE</sequence>
<dbReference type="Pfam" id="PF04199">
    <property type="entry name" value="Cyclase"/>
    <property type="match status" value="1"/>
</dbReference>